<dbReference type="Pfam" id="PF01243">
    <property type="entry name" value="PNPOx_N"/>
    <property type="match status" value="1"/>
</dbReference>
<dbReference type="InterPro" id="IPR012349">
    <property type="entry name" value="Split_barrel_FMN-bd"/>
</dbReference>
<dbReference type="RefSeq" id="WP_045763114.1">
    <property type="nucleotide sequence ID" value="NZ_JYOV01000012.1"/>
</dbReference>
<evidence type="ECO:0000259" key="1">
    <source>
        <dbReference type="Pfam" id="PF01243"/>
    </source>
</evidence>
<dbReference type="Proteomes" id="UP000033405">
    <property type="component" value="Unassembled WGS sequence"/>
</dbReference>
<evidence type="ECO:0000313" key="3">
    <source>
        <dbReference type="Proteomes" id="UP000033405"/>
    </source>
</evidence>
<reference evidence="2 3" key="1">
    <citation type="submission" date="2015-02" db="EMBL/GenBank/DDBJ databases">
        <title>Evolution of amylase-binding proteins of oral streptococcal species.</title>
        <authorList>
            <person name="Haase E.M."/>
        </authorList>
    </citation>
    <scope>NUCLEOTIDE SEQUENCE [LARGE SCALE GENOMIC DNA]</scope>
    <source>
        <strain evidence="2 3">UC6950A</strain>
    </source>
</reference>
<dbReference type="PATRIC" id="fig|28037.218.peg.913"/>
<proteinExistence type="predicted"/>
<protein>
    <submittedName>
        <fullName evidence="2">Pyridoxamine 5'-phosphate oxidase</fullName>
    </submittedName>
</protein>
<dbReference type="SUPFAM" id="SSF50475">
    <property type="entry name" value="FMN-binding split barrel"/>
    <property type="match status" value="1"/>
</dbReference>
<sequence>MDYLKVLVEEIHSVVVATVDETGHPHTAVMDMMWEDGKTVYFLTADFKPLYKRLKEDGRVALTGMTQGAGTMDRKSISLTGQVEWIGKEHLEELLEANPYMYEIYPTEEGRSHLQVFRFKKAVGGFYDLTQLPPYQARFEIEV</sequence>
<dbReference type="InterPro" id="IPR011576">
    <property type="entry name" value="Pyridox_Oxase_N"/>
</dbReference>
<accession>A0A0F3HGM2</accession>
<organism evidence="2 3">
    <name type="scientific">Streptococcus infantis</name>
    <dbReference type="NCBI Taxonomy" id="68892"/>
    <lineage>
        <taxon>Bacteria</taxon>
        <taxon>Bacillati</taxon>
        <taxon>Bacillota</taxon>
        <taxon>Bacilli</taxon>
        <taxon>Lactobacillales</taxon>
        <taxon>Streptococcaceae</taxon>
        <taxon>Streptococcus</taxon>
    </lineage>
</organism>
<dbReference type="Gene3D" id="2.30.110.10">
    <property type="entry name" value="Electron Transport, Fmn-binding Protein, Chain A"/>
    <property type="match status" value="1"/>
</dbReference>
<feature type="domain" description="Pyridoxamine 5'-phosphate oxidase N-terminal" evidence="1">
    <location>
        <begin position="5"/>
        <end position="120"/>
    </location>
</feature>
<comment type="caution">
    <text evidence="2">The sequence shown here is derived from an EMBL/GenBank/DDBJ whole genome shotgun (WGS) entry which is preliminary data.</text>
</comment>
<evidence type="ECO:0000313" key="2">
    <source>
        <dbReference type="EMBL" id="KJU93341.1"/>
    </source>
</evidence>
<name>A0A0F3HGM2_9STRE</name>
<dbReference type="AlphaFoldDB" id="A0A0F3HGM2"/>
<dbReference type="EMBL" id="JYOV01000012">
    <property type="protein sequence ID" value="KJU93341.1"/>
    <property type="molecule type" value="Genomic_DNA"/>
</dbReference>
<gene>
    <name evidence="2" type="ORF">TZ96_00958</name>
</gene>